<evidence type="ECO:0000313" key="6">
    <source>
        <dbReference type="EMBL" id="RJG25912.1"/>
    </source>
</evidence>
<reference evidence="6 7" key="1">
    <citation type="submission" date="2018-09" db="EMBL/GenBank/DDBJ databases">
        <title>Paenibacillus SK2017-BO5.</title>
        <authorList>
            <person name="Piskunova J.V."/>
            <person name="Dubiley S.A."/>
            <person name="Severinov K.V."/>
        </authorList>
    </citation>
    <scope>NUCLEOTIDE SEQUENCE [LARGE SCALE GENOMIC DNA]</scope>
    <source>
        <strain evidence="6 7">BO5</strain>
    </source>
</reference>
<dbReference type="GO" id="GO:0000272">
    <property type="term" value="P:polysaccharide catabolic process"/>
    <property type="evidence" value="ECO:0007669"/>
    <property type="project" value="UniProtKB-KW"/>
</dbReference>
<gene>
    <name evidence="6" type="ORF">DQX05_03130</name>
</gene>
<comment type="caution">
    <text evidence="6">The sequence shown here is derived from an EMBL/GenBank/DDBJ whole genome shotgun (WGS) entry which is preliminary data.</text>
</comment>
<dbReference type="Pfam" id="PF00041">
    <property type="entry name" value="fn3"/>
    <property type="match status" value="1"/>
</dbReference>
<dbReference type="EMBL" id="QYZD01000002">
    <property type="protein sequence ID" value="RJG25912.1"/>
    <property type="molecule type" value="Genomic_DNA"/>
</dbReference>
<dbReference type="Gene3D" id="3.40.390.80">
    <property type="entry name" value="Peptidase M60, enhancin-like domain 2"/>
    <property type="match status" value="1"/>
</dbReference>
<feature type="domain" description="Fibronectin type-III" evidence="4">
    <location>
        <begin position="459"/>
        <end position="542"/>
    </location>
</feature>
<dbReference type="SUPFAM" id="SSF49265">
    <property type="entry name" value="Fibronectin type III"/>
    <property type="match status" value="1"/>
</dbReference>
<dbReference type="InterPro" id="IPR031161">
    <property type="entry name" value="Peptidase_M60_dom"/>
</dbReference>
<dbReference type="InterPro" id="IPR036573">
    <property type="entry name" value="CBM_sf_5/12"/>
</dbReference>
<dbReference type="InterPro" id="IPR036116">
    <property type="entry name" value="FN3_sf"/>
</dbReference>
<dbReference type="InterPro" id="IPR003961">
    <property type="entry name" value="FN3_dom"/>
</dbReference>
<protein>
    <submittedName>
        <fullName evidence="6">S-layer protein</fullName>
    </submittedName>
</protein>
<dbReference type="SUPFAM" id="SSF51055">
    <property type="entry name" value="Carbohydrate binding domain"/>
    <property type="match status" value="2"/>
</dbReference>
<organism evidence="6 7">
    <name type="scientific">Paenibacillus thiaminolyticus</name>
    <name type="common">Bacillus thiaminolyticus</name>
    <dbReference type="NCBI Taxonomy" id="49283"/>
    <lineage>
        <taxon>Bacteria</taxon>
        <taxon>Bacillati</taxon>
        <taxon>Bacillota</taxon>
        <taxon>Bacilli</taxon>
        <taxon>Bacillales</taxon>
        <taxon>Paenibacillaceae</taxon>
        <taxon>Paenibacillus</taxon>
    </lineage>
</organism>
<feature type="domain" description="Peptidase M60" evidence="5">
    <location>
        <begin position="83"/>
        <end position="376"/>
    </location>
</feature>
<dbReference type="Gene3D" id="2.60.120.1250">
    <property type="entry name" value="Peptidase M60, enhancin-like domain 1"/>
    <property type="match status" value="1"/>
</dbReference>
<dbReference type="SMART" id="SM00060">
    <property type="entry name" value="FN3"/>
    <property type="match status" value="1"/>
</dbReference>
<evidence type="ECO:0000313" key="7">
    <source>
        <dbReference type="Proteomes" id="UP000266177"/>
    </source>
</evidence>
<dbReference type="SMART" id="SM01276">
    <property type="entry name" value="M60-like"/>
    <property type="match status" value="1"/>
</dbReference>
<sequence>MKHIHVFNKWRGMSVKKTTNILLPLALSALMVGSTVATVPAYAQIEAKESQTVAPQQEISMKLEQTGSIYDVRKRLKVKIGPSNRQPTGIYKNMNDVIEIYVDPSTDQSVMPQYIISPIVLTNYSEGNKPGITLRKGRNVITDGTGIIHLINESEPTQNPVTVTISGGQELPSFILGKHTDDDWEMIKRSHPNAPGFELVSKHVIITGGSKSISLVQSPNELMRAHDKAIEEQYRVAGLDSSNVIHQPAPMKHHMRETSESGYWMYAFFNHTAYASDAMDRILNSDTFQRNGWGPWHEVGHTNQMDVMDWSGLGEVTNNIYSLSVQRYFGNNSRLEEDQIYDKVFDYLGQENNDFNKIDDVFVKLAMFWQLDLAYGNNFYPSLHKAYRELTDQPGSDAVKQQRFIRLASQTANRNLTPFFEKWGLMVTEETKQLLASLPDLDKKIWEYRDNMDDVALAPPTGLQATDIQSNRVTFQWNPSEGDIIGYDIYRNGSWRARVFSTEFTDTNVEADTEYRYTVKSIDVKGNESEDSNEIVVKTKQESSSSYEQWNRDKIYNKGDRVQYEGFDYEAKYWTQGNTPGSSDNWKLLSEVILPWNSNKSYEGGDKVTYNGVVYMAKWWTKGEIPDKSSVWEQQ</sequence>
<dbReference type="OrthoDB" id="197688at2"/>
<dbReference type="InterPro" id="IPR003610">
    <property type="entry name" value="CBM5/12"/>
</dbReference>
<keyword evidence="2" id="KW-0624">Polysaccharide degradation</keyword>
<keyword evidence="2" id="KW-0119">Carbohydrate metabolism</keyword>
<evidence type="ECO:0000256" key="1">
    <source>
        <dbReference type="ARBA" id="ARBA00022801"/>
    </source>
</evidence>
<evidence type="ECO:0000259" key="4">
    <source>
        <dbReference type="PROSITE" id="PS50853"/>
    </source>
</evidence>
<dbReference type="GO" id="GO:0005576">
    <property type="term" value="C:extracellular region"/>
    <property type="evidence" value="ECO:0007669"/>
    <property type="project" value="InterPro"/>
</dbReference>
<dbReference type="Gene3D" id="1.10.390.30">
    <property type="entry name" value="Peptidase M60, enhancin-like domain 3"/>
    <property type="match status" value="1"/>
</dbReference>
<dbReference type="InterPro" id="IPR051244">
    <property type="entry name" value="TCAF"/>
</dbReference>
<dbReference type="PANTHER" id="PTHR15730:SF5">
    <property type="entry name" value="SI:CH211-210B2.2-RELATED"/>
    <property type="match status" value="1"/>
</dbReference>
<dbReference type="Pfam" id="PF02839">
    <property type="entry name" value="CBM_5_12"/>
    <property type="match status" value="2"/>
</dbReference>
<evidence type="ECO:0000256" key="2">
    <source>
        <dbReference type="ARBA" id="ARBA00023326"/>
    </source>
</evidence>
<dbReference type="CDD" id="cd00063">
    <property type="entry name" value="FN3"/>
    <property type="match status" value="1"/>
</dbReference>
<dbReference type="AlphaFoldDB" id="A0A3A3H326"/>
<keyword evidence="3" id="KW-0732">Signal</keyword>
<dbReference type="Proteomes" id="UP000266177">
    <property type="component" value="Unassembled WGS sequence"/>
</dbReference>
<accession>A0A3A3H326</accession>
<dbReference type="Gene3D" id="2.60.40.10">
    <property type="entry name" value="Immunoglobulins"/>
    <property type="match status" value="1"/>
</dbReference>
<dbReference type="PROSITE" id="PS50853">
    <property type="entry name" value="FN3"/>
    <property type="match status" value="1"/>
</dbReference>
<feature type="chain" id="PRO_5038687242" evidence="3">
    <location>
        <begin position="38"/>
        <end position="635"/>
    </location>
</feature>
<dbReference type="InterPro" id="IPR013783">
    <property type="entry name" value="Ig-like_fold"/>
</dbReference>
<dbReference type="CDD" id="cd12215">
    <property type="entry name" value="ChiC_BD"/>
    <property type="match status" value="2"/>
</dbReference>
<dbReference type="SMART" id="SM00495">
    <property type="entry name" value="ChtBD3"/>
    <property type="match status" value="2"/>
</dbReference>
<dbReference type="Pfam" id="PF13402">
    <property type="entry name" value="Peptidase_M60"/>
    <property type="match status" value="1"/>
</dbReference>
<dbReference type="GO" id="GO:0004553">
    <property type="term" value="F:hydrolase activity, hydrolyzing O-glycosyl compounds"/>
    <property type="evidence" value="ECO:0007669"/>
    <property type="project" value="InterPro"/>
</dbReference>
<feature type="signal peptide" evidence="3">
    <location>
        <begin position="1"/>
        <end position="37"/>
    </location>
</feature>
<evidence type="ECO:0000259" key="5">
    <source>
        <dbReference type="PROSITE" id="PS51723"/>
    </source>
</evidence>
<evidence type="ECO:0000256" key="3">
    <source>
        <dbReference type="SAM" id="SignalP"/>
    </source>
</evidence>
<dbReference type="PROSITE" id="PS51723">
    <property type="entry name" value="PEPTIDASE_M60"/>
    <property type="match status" value="1"/>
</dbReference>
<dbReference type="Gene3D" id="2.10.10.20">
    <property type="entry name" value="Carbohydrate-binding module superfamily 5/12"/>
    <property type="match status" value="2"/>
</dbReference>
<dbReference type="InterPro" id="IPR042279">
    <property type="entry name" value="Pep_M60_3"/>
</dbReference>
<dbReference type="GO" id="GO:0030246">
    <property type="term" value="F:carbohydrate binding"/>
    <property type="evidence" value="ECO:0007669"/>
    <property type="project" value="InterPro"/>
</dbReference>
<proteinExistence type="predicted"/>
<dbReference type="PANTHER" id="PTHR15730">
    <property type="entry name" value="EXPERIMENTAL AUTOIMMUNE PROSTATITIS ANTIGEN 2-RELATED"/>
    <property type="match status" value="1"/>
</dbReference>
<keyword evidence="1" id="KW-0378">Hydrolase</keyword>
<name>A0A3A3H326_PANTH</name>